<dbReference type="AlphaFoldDB" id="A0AA39HPF6"/>
<name>A0AA39HPF6_9BILA</name>
<sequence>MVFFRFTVDSDLEMLKERLSKPPATVLSGEIHRMTVSWSVTTLPALWMLKTTKAEIRMNSEPFSFSLALFRSHGVVEDEACLEEGLTYGL</sequence>
<keyword evidence="2" id="KW-1185">Reference proteome</keyword>
<protein>
    <submittedName>
        <fullName evidence="1">Uncharacterized protein</fullName>
    </submittedName>
</protein>
<dbReference type="EMBL" id="JAUCMV010000003">
    <property type="protein sequence ID" value="KAK0408432.1"/>
    <property type="molecule type" value="Genomic_DNA"/>
</dbReference>
<proteinExistence type="predicted"/>
<dbReference type="Proteomes" id="UP001175271">
    <property type="component" value="Unassembled WGS sequence"/>
</dbReference>
<comment type="caution">
    <text evidence="1">The sequence shown here is derived from an EMBL/GenBank/DDBJ whole genome shotgun (WGS) entry which is preliminary data.</text>
</comment>
<evidence type="ECO:0000313" key="2">
    <source>
        <dbReference type="Proteomes" id="UP001175271"/>
    </source>
</evidence>
<gene>
    <name evidence="1" type="ORF">QR680_003954</name>
</gene>
<reference evidence="1" key="1">
    <citation type="submission" date="2023-06" db="EMBL/GenBank/DDBJ databases">
        <title>Genomic analysis of the entomopathogenic nematode Steinernema hermaphroditum.</title>
        <authorList>
            <person name="Schwarz E.M."/>
            <person name="Heppert J.K."/>
            <person name="Baniya A."/>
            <person name="Schwartz H.T."/>
            <person name="Tan C.-H."/>
            <person name="Antoshechkin I."/>
            <person name="Sternberg P.W."/>
            <person name="Goodrich-Blair H."/>
            <person name="Dillman A.R."/>
        </authorList>
    </citation>
    <scope>NUCLEOTIDE SEQUENCE</scope>
    <source>
        <strain evidence="1">PS9179</strain>
        <tissue evidence="1">Whole animal</tissue>
    </source>
</reference>
<accession>A0AA39HPF6</accession>
<organism evidence="1 2">
    <name type="scientific">Steinernema hermaphroditum</name>
    <dbReference type="NCBI Taxonomy" id="289476"/>
    <lineage>
        <taxon>Eukaryota</taxon>
        <taxon>Metazoa</taxon>
        <taxon>Ecdysozoa</taxon>
        <taxon>Nematoda</taxon>
        <taxon>Chromadorea</taxon>
        <taxon>Rhabditida</taxon>
        <taxon>Tylenchina</taxon>
        <taxon>Panagrolaimomorpha</taxon>
        <taxon>Strongyloidoidea</taxon>
        <taxon>Steinernematidae</taxon>
        <taxon>Steinernema</taxon>
    </lineage>
</organism>
<evidence type="ECO:0000313" key="1">
    <source>
        <dbReference type="EMBL" id="KAK0408432.1"/>
    </source>
</evidence>